<reference evidence="1 2" key="1">
    <citation type="journal article" date="2020" name="BMC Genomics">
        <title>Intraspecific diversification of the crop wild relative Brassica cretica Lam. using demographic model selection.</title>
        <authorList>
            <person name="Kioukis A."/>
            <person name="Michalopoulou V.A."/>
            <person name="Briers L."/>
            <person name="Pirintsos S."/>
            <person name="Studholme D.J."/>
            <person name="Pavlidis P."/>
            <person name="Sarris P.F."/>
        </authorList>
    </citation>
    <scope>NUCLEOTIDE SEQUENCE [LARGE SCALE GENOMIC DNA]</scope>
    <source>
        <strain evidence="2">cv. PFS-1207/04</strain>
    </source>
</reference>
<keyword evidence="2" id="KW-1185">Reference proteome</keyword>
<gene>
    <name evidence="1" type="ORF">DY000_02021155</name>
</gene>
<evidence type="ECO:0000313" key="2">
    <source>
        <dbReference type="Proteomes" id="UP000266723"/>
    </source>
</evidence>
<dbReference type="Proteomes" id="UP000266723">
    <property type="component" value="Unassembled WGS sequence"/>
</dbReference>
<name>A0ABQ7E5W6_BRACR</name>
<dbReference type="EMBL" id="QGKV02000299">
    <property type="protein sequence ID" value="KAF3592201.1"/>
    <property type="molecule type" value="Genomic_DNA"/>
</dbReference>
<comment type="caution">
    <text evidence="1">The sequence shown here is derived from an EMBL/GenBank/DDBJ whole genome shotgun (WGS) entry which is preliminary data.</text>
</comment>
<proteinExistence type="predicted"/>
<protein>
    <submittedName>
        <fullName evidence="1">Uncharacterized protein</fullName>
    </submittedName>
</protein>
<accession>A0ABQ7E5W6</accession>
<organism evidence="1 2">
    <name type="scientific">Brassica cretica</name>
    <name type="common">Mustard</name>
    <dbReference type="NCBI Taxonomy" id="69181"/>
    <lineage>
        <taxon>Eukaryota</taxon>
        <taxon>Viridiplantae</taxon>
        <taxon>Streptophyta</taxon>
        <taxon>Embryophyta</taxon>
        <taxon>Tracheophyta</taxon>
        <taxon>Spermatophyta</taxon>
        <taxon>Magnoliopsida</taxon>
        <taxon>eudicotyledons</taxon>
        <taxon>Gunneridae</taxon>
        <taxon>Pentapetalae</taxon>
        <taxon>rosids</taxon>
        <taxon>malvids</taxon>
        <taxon>Brassicales</taxon>
        <taxon>Brassicaceae</taxon>
        <taxon>Brassiceae</taxon>
        <taxon>Brassica</taxon>
    </lineage>
</organism>
<evidence type="ECO:0000313" key="1">
    <source>
        <dbReference type="EMBL" id="KAF3592201.1"/>
    </source>
</evidence>
<sequence>MEKTDSQPSPPSKWYLSPQDKPLTLLKHLSYLGVIYATDIRSFQAPKTNVVRLHGVAPVRSLPCTARPMITFIISFELQMHPNVSKNSMWCMHLAIRRNKGNQLLYLSNQELCELEHTNRKRVSTYSHLVMIDTIHANSEMVNPIILVADDQGVLTDSEGQACNKAGQKVGEQGN</sequence>